<keyword evidence="3" id="KW-0862">Zinc</keyword>
<evidence type="ECO:0000256" key="3">
    <source>
        <dbReference type="PROSITE-ProRule" id="PRU00047"/>
    </source>
</evidence>
<dbReference type="PANTHER" id="PTHR19422">
    <property type="entry name" value="GAG RETROVIRAL POLYPROTEIN"/>
    <property type="match status" value="1"/>
</dbReference>
<gene>
    <name evidence="5" type="ORF">DUI87_02999</name>
</gene>
<dbReference type="SUPFAM" id="SSF51283">
    <property type="entry name" value="dUTPase-like"/>
    <property type="match status" value="1"/>
</dbReference>
<evidence type="ECO:0000313" key="6">
    <source>
        <dbReference type="Proteomes" id="UP000269221"/>
    </source>
</evidence>
<dbReference type="InterPro" id="IPR029054">
    <property type="entry name" value="dUTPase-like"/>
</dbReference>
<keyword evidence="2" id="KW-0378">Hydrolase</keyword>
<evidence type="ECO:0000256" key="1">
    <source>
        <dbReference type="ARBA" id="ARBA00022670"/>
    </source>
</evidence>
<dbReference type="Gene3D" id="4.10.60.10">
    <property type="entry name" value="Zinc finger, CCHC-type"/>
    <property type="match status" value="1"/>
</dbReference>
<dbReference type="GO" id="GO:0003676">
    <property type="term" value="F:nucleic acid binding"/>
    <property type="evidence" value="ECO:0007669"/>
    <property type="project" value="InterPro"/>
</dbReference>
<dbReference type="GO" id="GO:0008270">
    <property type="term" value="F:zinc ion binding"/>
    <property type="evidence" value="ECO:0007669"/>
    <property type="project" value="UniProtKB-KW"/>
</dbReference>
<dbReference type="GO" id="GO:0004190">
    <property type="term" value="F:aspartic-type endopeptidase activity"/>
    <property type="evidence" value="ECO:0007669"/>
    <property type="project" value="UniProtKB-KW"/>
</dbReference>
<dbReference type="GO" id="GO:0006508">
    <property type="term" value="P:proteolysis"/>
    <property type="evidence" value="ECO:0007669"/>
    <property type="project" value="UniProtKB-KW"/>
</dbReference>
<dbReference type="SMART" id="SM00343">
    <property type="entry name" value="ZnF_C2HC"/>
    <property type="match status" value="2"/>
</dbReference>
<comment type="caution">
    <text evidence="5">The sequence shown here is derived from an EMBL/GenBank/DDBJ whole genome shotgun (WGS) entry which is preliminary data.</text>
</comment>
<evidence type="ECO:0000256" key="2">
    <source>
        <dbReference type="ARBA" id="ARBA00022750"/>
    </source>
</evidence>
<dbReference type="SUPFAM" id="SSF57756">
    <property type="entry name" value="Retrovirus zinc finger-like domains"/>
    <property type="match status" value="1"/>
</dbReference>
<dbReference type="PROSITE" id="PS50158">
    <property type="entry name" value="ZF_CCHC"/>
    <property type="match status" value="1"/>
</dbReference>
<dbReference type="AlphaFoldDB" id="A0A3M0LAT4"/>
<keyword evidence="3" id="KW-0479">Metal-binding</keyword>
<evidence type="ECO:0000313" key="5">
    <source>
        <dbReference type="EMBL" id="RMC22126.1"/>
    </source>
</evidence>
<keyword evidence="3" id="KW-0863">Zinc-finger</keyword>
<dbReference type="InterPro" id="IPR036157">
    <property type="entry name" value="dUTPase-like_sf"/>
</dbReference>
<dbReference type="Pfam" id="PF00692">
    <property type="entry name" value="dUTPase"/>
    <property type="match status" value="1"/>
</dbReference>
<keyword evidence="6" id="KW-1185">Reference proteome</keyword>
<dbReference type="Gene3D" id="2.70.40.10">
    <property type="match status" value="1"/>
</dbReference>
<dbReference type="EMBL" id="QRBI01000093">
    <property type="protein sequence ID" value="RMC22126.1"/>
    <property type="molecule type" value="Genomic_DNA"/>
</dbReference>
<dbReference type="InterPro" id="IPR001878">
    <property type="entry name" value="Znf_CCHC"/>
</dbReference>
<dbReference type="PANTHER" id="PTHR19422:SF123">
    <property type="entry name" value="RT1 CLASS I, LOCUS CE15"/>
    <property type="match status" value="1"/>
</dbReference>
<dbReference type="Pfam" id="PF00098">
    <property type="entry name" value="zf-CCHC"/>
    <property type="match status" value="1"/>
</dbReference>
<keyword evidence="2" id="KW-0064">Aspartyl protease</keyword>
<name>A0A3M0LAT4_HIRRU</name>
<feature type="domain" description="CCHC-type" evidence="4">
    <location>
        <begin position="74"/>
        <end position="89"/>
    </location>
</feature>
<protein>
    <recommendedName>
        <fullName evidence="4">CCHC-type domain-containing protein</fullName>
    </recommendedName>
</protein>
<dbReference type="Proteomes" id="UP000269221">
    <property type="component" value="Unassembled WGS sequence"/>
</dbReference>
<dbReference type="STRING" id="333673.A0A3M0LAT4"/>
<dbReference type="InterPro" id="IPR051592">
    <property type="entry name" value="HERV-K_Pro_peptidase_A2"/>
</dbReference>
<evidence type="ECO:0000259" key="4">
    <source>
        <dbReference type="PROSITE" id="PS50158"/>
    </source>
</evidence>
<accession>A0A3M0LAT4</accession>
<organism evidence="5 6">
    <name type="scientific">Hirundo rustica rustica</name>
    <dbReference type="NCBI Taxonomy" id="333673"/>
    <lineage>
        <taxon>Eukaryota</taxon>
        <taxon>Metazoa</taxon>
        <taxon>Chordata</taxon>
        <taxon>Craniata</taxon>
        <taxon>Vertebrata</taxon>
        <taxon>Euteleostomi</taxon>
        <taxon>Archelosauria</taxon>
        <taxon>Archosauria</taxon>
        <taxon>Dinosauria</taxon>
        <taxon>Saurischia</taxon>
        <taxon>Theropoda</taxon>
        <taxon>Coelurosauria</taxon>
        <taxon>Aves</taxon>
        <taxon>Neognathae</taxon>
        <taxon>Neoaves</taxon>
        <taxon>Telluraves</taxon>
        <taxon>Australaves</taxon>
        <taxon>Passeriformes</taxon>
        <taxon>Sylvioidea</taxon>
        <taxon>Hirundinidae</taxon>
        <taxon>Hirundo</taxon>
    </lineage>
</organism>
<sequence>MIEAYSWIVTSEEKATYLAEAMATALKPLVQGRKSGNSTCFNWDKTGHIKKQWKIQVEKKNKARATSTGFPGNCNRCGKFGHLASKCKSRCSKDGKQSTNGGCAMAQMHPQNQVASWTSSATPGSAGVDVETAIEVNLNDTDVQVVPSTANGPLEHGLSALQIGRTSTSKQGLFVLPGLIDADYLGNIGIMVQTL</sequence>
<reference evidence="5 6" key="1">
    <citation type="submission" date="2018-07" db="EMBL/GenBank/DDBJ databases">
        <title>A high quality draft genome assembly of the barn swallow (H. rustica rustica).</title>
        <authorList>
            <person name="Formenti G."/>
            <person name="Chiara M."/>
            <person name="Poveda L."/>
            <person name="Francoijs K.-J."/>
            <person name="Bonisoli-Alquati A."/>
            <person name="Canova L."/>
            <person name="Gianfranceschi L."/>
            <person name="Horner D.S."/>
            <person name="Saino N."/>
        </authorList>
    </citation>
    <scope>NUCLEOTIDE SEQUENCE [LARGE SCALE GENOMIC DNA]</scope>
    <source>
        <strain evidence="5">Chelidonia</strain>
        <tissue evidence="5">Blood</tissue>
    </source>
</reference>
<proteinExistence type="predicted"/>
<dbReference type="OrthoDB" id="9900537at2759"/>
<dbReference type="InterPro" id="IPR036875">
    <property type="entry name" value="Znf_CCHC_sf"/>
</dbReference>
<keyword evidence="1" id="KW-0645">Protease</keyword>